<dbReference type="EMBL" id="JACVVK020000003">
    <property type="protein sequence ID" value="KAK7507730.1"/>
    <property type="molecule type" value="Genomic_DNA"/>
</dbReference>
<reference evidence="1 2" key="1">
    <citation type="journal article" date="2023" name="Sci. Data">
        <title>Genome assembly of the Korean intertidal mud-creeper Batillaria attramentaria.</title>
        <authorList>
            <person name="Patra A.K."/>
            <person name="Ho P.T."/>
            <person name="Jun S."/>
            <person name="Lee S.J."/>
            <person name="Kim Y."/>
            <person name="Won Y.J."/>
        </authorList>
    </citation>
    <scope>NUCLEOTIDE SEQUENCE [LARGE SCALE GENOMIC DNA]</scope>
    <source>
        <strain evidence="1">Wonlab-2016</strain>
    </source>
</reference>
<gene>
    <name evidence="1" type="ORF">BaRGS_00000695</name>
</gene>
<feature type="non-terminal residue" evidence="1">
    <location>
        <position position="1"/>
    </location>
</feature>
<sequence>DAEYLGSDYLGLSNAISYDVWKVVRAGGMSVNMTIAVSTDGCVPLLQAQVGTNPVTNEKVDNVYMWSTFVANITDPTVFNIPASCLDASAVGK</sequence>
<dbReference type="AlphaFoldDB" id="A0ABD0M7M6"/>
<name>A0ABD0M7M6_9CAEN</name>
<keyword evidence="2" id="KW-1185">Reference proteome</keyword>
<proteinExistence type="predicted"/>
<comment type="caution">
    <text evidence="1">The sequence shown here is derived from an EMBL/GenBank/DDBJ whole genome shotgun (WGS) entry which is preliminary data.</text>
</comment>
<dbReference type="Proteomes" id="UP001519460">
    <property type="component" value="Unassembled WGS sequence"/>
</dbReference>
<accession>A0ABD0M7M6</accession>
<evidence type="ECO:0000313" key="2">
    <source>
        <dbReference type="Proteomes" id="UP001519460"/>
    </source>
</evidence>
<organism evidence="1 2">
    <name type="scientific">Batillaria attramentaria</name>
    <dbReference type="NCBI Taxonomy" id="370345"/>
    <lineage>
        <taxon>Eukaryota</taxon>
        <taxon>Metazoa</taxon>
        <taxon>Spiralia</taxon>
        <taxon>Lophotrochozoa</taxon>
        <taxon>Mollusca</taxon>
        <taxon>Gastropoda</taxon>
        <taxon>Caenogastropoda</taxon>
        <taxon>Sorbeoconcha</taxon>
        <taxon>Cerithioidea</taxon>
        <taxon>Batillariidae</taxon>
        <taxon>Batillaria</taxon>
    </lineage>
</organism>
<protein>
    <submittedName>
        <fullName evidence="1">Uncharacterized protein</fullName>
    </submittedName>
</protein>
<evidence type="ECO:0000313" key="1">
    <source>
        <dbReference type="EMBL" id="KAK7507730.1"/>
    </source>
</evidence>